<accession>A0A1B2HUP7</accession>
<gene>
    <name evidence="1" type="ORF">BBK82_41365</name>
</gene>
<evidence type="ECO:0000313" key="1">
    <source>
        <dbReference type="EMBL" id="ANZ41451.1"/>
    </source>
</evidence>
<organism evidence="1 2">
    <name type="scientific">Lentzea guizhouensis</name>
    <dbReference type="NCBI Taxonomy" id="1586287"/>
    <lineage>
        <taxon>Bacteria</taxon>
        <taxon>Bacillati</taxon>
        <taxon>Actinomycetota</taxon>
        <taxon>Actinomycetes</taxon>
        <taxon>Pseudonocardiales</taxon>
        <taxon>Pseudonocardiaceae</taxon>
        <taxon>Lentzea</taxon>
    </lineage>
</organism>
<evidence type="ECO:0000313" key="2">
    <source>
        <dbReference type="Proteomes" id="UP000093053"/>
    </source>
</evidence>
<sequence>MPQQLNRDQVRSGGVLPPERRGNRIAAAVTVVLAALLSGSAPQVASTEQAETRAVPPMYRLMNLSGDQDRRIAAARDALVTSCMAAHGQSYVTATENVTDEEALAALRPFGLESLENLTTEPLPPEPAQDERYVRALFGDPGQRVEARGGGLAMSLPANGCAADAEHHLLGNQRLRAVELRLRIFEGEREAREQLDHDPAFVTANERWSRCVHRFGVEARTPGELVNDLPADTDLATDPAVRADVHCKRETGYLDTAYARLAVLQQDWLDAHADLVAEWLDLRQRQHTAALGVLR</sequence>
<proteinExistence type="predicted"/>
<dbReference type="KEGG" id="led:BBK82_41365"/>
<dbReference type="RefSeq" id="WP_065919786.1">
    <property type="nucleotide sequence ID" value="NZ_CP016793.1"/>
</dbReference>
<keyword evidence="2" id="KW-1185">Reference proteome</keyword>
<dbReference type="EMBL" id="CP016793">
    <property type="protein sequence ID" value="ANZ41451.1"/>
    <property type="molecule type" value="Genomic_DNA"/>
</dbReference>
<protein>
    <submittedName>
        <fullName evidence="1">Uncharacterized protein</fullName>
    </submittedName>
</protein>
<name>A0A1B2HUP7_9PSEU</name>
<dbReference type="OrthoDB" id="4083856at2"/>
<reference evidence="1 2" key="1">
    <citation type="submission" date="2016-07" db="EMBL/GenBank/DDBJ databases">
        <title>Complete genome sequence of the Lentzea guizhouensis DHS C013.</title>
        <authorList>
            <person name="Cao C."/>
        </authorList>
    </citation>
    <scope>NUCLEOTIDE SEQUENCE [LARGE SCALE GENOMIC DNA]</scope>
    <source>
        <strain evidence="1 2">DHS C013</strain>
    </source>
</reference>
<dbReference type="AlphaFoldDB" id="A0A1B2HUP7"/>
<dbReference type="STRING" id="1586287.BBK82_41365"/>
<dbReference type="Proteomes" id="UP000093053">
    <property type="component" value="Chromosome"/>
</dbReference>